<feature type="transmembrane region" description="Helical" evidence="6">
    <location>
        <begin position="395"/>
        <end position="418"/>
    </location>
</feature>
<keyword evidence="4 6" id="KW-1133">Transmembrane helix</keyword>
<evidence type="ECO:0000256" key="2">
    <source>
        <dbReference type="ARBA" id="ARBA00008821"/>
    </source>
</evidence>
<protein>
    <submittedName>
        <fullName evidence="7">Uncharacterized protein</fullName>
    </submittedName>
</protein>
<evidence type="ECO:0000313" key="8">
    <source>
        <dbReference type="Proteomes" id="UP001152759"/>
    </source>
</evidence>
<dbReference type="Pfam" id="PF00860">
    <property type="entry name" value="Xan_ur_permease"/>
    <property type="match status" value="1"/>
</dbReference>
<keyword evidence="3 6" id="KW-0812">Transmembrane</keyword>
<accession>A0A9P0CGQ5</accession>
<feature type="transmembrane region" description="Helical" evidence="6">
    <location>
        <begin position="366"/>
        <end position="389"/>
    </location>
</feature>
<feature type="transmembrane region" description="Helical" evidence="6">
    <location>
        <begin position="225"/>
        <end position="248"/>
    </location>
</feature>
<comment type="similarity">
    <text evidence="2">Belongs to the nucleobase:cation symporter-2 (NCS2) (TC 2.A.40) family.</text>
</comment>
<keyword evidence="5 6" id="KW-0472">Membrane</keyword>
<sequence>MNSEHSRKLIYNVNEKPPACVSFTLGFQKILNTLCNTVVTAHLLSTSFCILDEDPLRSHILSSIIFFSAAASFIQSSLGTRLPLSLNVNFLYVVSVVLFLRQDKCSTPGDVFAMGPDGRTKLWHSRIASVQGAVMLAAVLTVVIGSTGCLGKILRFVSPLTVFPMIVLTIFSIFNLVMEKVFLNWYISGGTLLLIVIFSQYLRSSPLPVPTLTFQRGCYMHRTEIFQILAVPFAVILAWIICWFLTYYDALSARDMARTDTHVAIISHTPIINIFSPFYYGFPTLSVSSFLLMLPAVLMTVMESVDQQNACCVLCQKIPSSKITHRGVLVEGVTSALASVFGVPAGMSPSQSDIADIESTKVSSRCVVQGASIILMLISLYGPLGAFLTLVPVPIIGALMLNSCVNSSCQALSYLWYIERKSKRNTFIITASIFLGYIIPNLVATHPELVETSVHSVDVVDSIKPLLKSYVFIGGLVAFLLDVSIPAAPGESGLSLWRRKVSEDFNLSEVRTCSVCRASIAENGTPTSEHSNNVNVIDACFLAWLA</sequence>
<evidence type="ECO:0000256" key="3">
    <source>
        <dbReference type="ARBA" id="ARBA00022692"/>
    </source>
</evidence>
<evidence type="ECO:0000256" key="4">
    <source>
        <dbReference type="ARBA" id="ARBA00022989"/>
    </source>
</evidence>
<evidence type="ECO:0000256" key="6">
    <source>
        <dbReference type="SAM" id="Phobius"/>
    </source>
</evidence>
<evidence type="ECO:0000256" key="1">
    <source>
        <dbReference type="ARBA" id="ARBA00004141"/>
    </source>
</evidence>
<comment type="subcellular location">
    <subcellularLocation>
        <location evidence="1">Membrane</location>
        <topology evidence="1">Multi-pass membrane protein</topology>
    </subcellularLocation>
</comment>
<evidence type="ECO:0000256" key="5">
    <source>
        <dbReference type="ARBA" id="ARBA00023136"/>
    </source>
</evidence>
<feature type="transmembrane region" description="Helical" evidence="6">
    <location>
        <begin position="122"/>
        <end position="144"/>
    </location>
</feature>
<dbReference type="GO" id="GO:0016020">
    <property type="term" value="C:membrane"/>
    <property type="evidence" value="ECO:0007669"/>
    <property type="project" value="UniProtKB-SubCell"/>
</dbReference>
<dbReference type="Proteomes" id="UP001152759">
    <property type="component" value="Chromosome 9"/>
</dbReference>
<dbReference type="PANTHER" id="PTHR11119">
    <property type="entry name" value="XANTHINE-URACIL / VITAMIN C PERMEASE FAMILY MEMBER"/>
    <property type="match status" value="1"/>
</dbReference>
<proteinExistence type="inferred from homology"/>
<feature type="transmembrane region" description="Helical" evidence="6">
    <location>
        <begin position="425"/>
        <end position="443"/>
    </location>
</feature>
<evidence type="ECO:0000313" key="7">
    <source>
        <dbReference type="EMBL" id="CAH0778177.1"/>
    </source>
</evidence>
<keyword evidence="8" id="KW-1185">Reference proteome</keyword>
<dbReference type="EMBL" id="OU963870">
    <property type="protein sequence ID" value="CAH0778177.1"/>
    <property type="molecule type" value="Genomic_DNA"/>
</dbReference>
<organism evidence="7 8">
    <name type="scientific">Bemisia tabaci</name>
    <name type="common">Sweetpotato whitefly</name>
    <name type="synonym">Aleurodes tabaci</name>
    <dbReference type="NCBI Taxonomy" id="7038"/>
    <lineage>
        <taxon>Eukaryota</taxon>
        <taxon>Metazoa</taxon>
        <taxon>Ecdysozoa</taxon>
        <taxon>Arthropoda</taxon>
        <taxon>Hexapoda</taxon>
        <taxon>Insecta</taxon>
        <taxon>Pterygota</taxon>
        <taxon>Neoptera</taxon>
        <taxon>Paraneoptera</taxon>
        <taxon>Hemiptera</taxon>
        <taxon>Sternorrhyncha</taxon>
        <taxon>Aleyrodoidea</taxon>
        <taxon>Aleyrodidae</taxon>
        <taxon>Aleyrodinae</taxon>
        <taxon>Bemisia</taxon>
    </lineage>
</organism>
<gene>
    <name evidence="7" type="ORF">BEMITA_LOCUS14026</name>
</gene>
<dbReference type="GO" id="GO:0022857">
    <property type="term" value="F:transmembrane transporter activity"/>
    <property type="evidence" value="ECO:0007669"/>
    <property type="project" value="InterPro"/>
</dbReference>
<feature type="transmembrane region" description="Helical" evidence="6">
    <location>
        <begin position="156"/>
        <end position="177"/>
    </location>
</feature>
<feature type="transmembrane region" description="Helical" evidence="6">
    <location>
        <begin position="183"/>
        <end position="204"/>
    </location>
</feature>
<feature type="transmembrane region" description="Helical" evidence="6">
    <location>
        <begin position="86"/>
        <end position="102"/>
    </location>
</feature>
<reference evidence="7" key="1">
    <citation type="submission" date="2021-12" db="EMBL/GenBank/DDBJ databases">
        <authorList>
            <person name="King R."/>
        </authorList>
    </citation>
    <scope>NUCLEOTIDE SEQUENCE</scope>
</reference>
<dbReference type="AlphaFoldDB" id="A0A9P0CGQ5"/>
<feature type="transmembrane region" description="Helical" evidence="6">
    <location>
        <begin position="278"/>
        <end position="298"/>
    </location>
</feature>
<dbReference type="InterPro" id="IPR006043">
    <property type="entry name" value="NCS2"/>
</dbReference>
<name>A0A9P0CGQ5_BEMTA</name>